<dbReference type="AlphaFoldDB" id="A0A5N5X2H1"/>
<evidence type="ECO:0000313" key="3">
    <source>
        <dbReference type="Proteomes" id="UP000326565"/>
    </source>
</evidence>
<name>A0A5N5X2H1_9EURO</name>
<dbReference type="Proteomes" id="UP000326565">
    <property type="component" value="Unassembled WGS sequence"/>
</dbReference>
<sequence length="62" mass="6741">MSGAADAPELDEEEAEDEDTGEEGVVEVVEEKEIQSPILEISQIGENRPCATAAYTSPRKYN</sequence>
<accession>A0A5N5X2H1</accession>
<keyword evidence="3" id="KW-1185">Reference proteome</keyword>
<reference evidence="2 3" key="1">
    <citation type="submission" date="2019-04" db="EMBL/GenBank/DDBJ databases">
        <title>Friends and foes A comparative genomics study of 23 Aspergillus species from section Flavi.</title>
        <authorList>
            <consortium name="DOE Joint Genome Institute"/>
            <person name="Kjaerbolling I."/>
            <person name="Vesth T."/>
            <person name="Frisvad J.C."/>
            <person name="Nybo J.L."/>
            <person name="Theobald S."/>
            <person name="Kildgaard S."/>
            <person name="Isbrandt T."/>
            <person name="Kuo A."/>
            <person name="Sato A."/>
            <person name="Lyhne E.K."/>
            <person name="Kogle M.E."/>
            <person name="Wiebenga A."/>
            <person name="Kun R.S."/>
            <person name="Lubbers R.J."/>
            <person name="Makela M.R."/>
            <person name="Barry K."/>
            <person name="Chovatia M."/>
            <person name="Clum A."/>
            <person name="Daum C."/>
            <person name="Haridas S."/>
            <person name="He G."/>
            <person name="LaButti K."/>
            <person name="Lipzen A."/>
            <person name="Mondo S."/>
            <person name="Riley R."/>
            <person name="Salamov A."/>
            <person name="Simmons B.A."/>
            <person name="Magnuson J.K."/>
            <person name="Henrissat B."/>
            <person name="Mortensen U.H."/>
            <person name="Larsen T.O."/>
            <person name="Devries R.P."/>
            <person name="Grigoriev I.V."/>
            <person name="Machida M."/>
            <person name="Baker S.E."/>
            <person name="Andersen M.R."/>
        </authorList>
    </citation>
    <scope>NUCLEOTIDE SEQUENCE [LARGE SCALE GENOMIC DNA]</scope>
    <source>
        <strain evidence="2 3">CBS 151.66</strain>
    </source>
</reference>
<feature type="region of interest" description="Disordered" evidence="1">
    <location>
        <begin position="1"/>
        <end position="33"/>
    </location>
</feature>
<organism evidence="2 3">
    <name type="scientific">Aspergillus leporis</name>
    <dbReference type="NCBI Taxonomy" id="41062"/>
    <lineage>
        <taxon>Eukaryota</taxon>
        <taxon>Fungi</taxon>
        <taxon>Dikarya</taxon>
        <taxon>Ascomycota</taxon>
        <taxon>Pezizomycotina</taxon>
        <taxon>Eurotiomycetes</taxon>
        <taxon>Eurotiomycetidae</taxon>
        <taxon>Eurotiales</taxon>
        <taxon>Aspergillaceae</taxon>
        <taxon>Aspergillus</taxon>
        <taxon>Aspergillus subgen. Circumdati</taxon>
    </lineage>
</organism>
<evidence type="ECO:0000313" key="2">
    <source>
        <dbReference type="EMBL" id="KAB8074998.1"/>
    </source>
</evidence>
<protein>
    <submittedName>
        <fullName evidence="2">Uncharacterized protein</fullName>
    </submittedName>
</protein>
<evidence type="ECO:0000256" key="1">
    <source>
        <dbReference type="SAM" id="MobiDB-lite"/>
    </source>
</evidence>
<proteinExistence type="predicted"/>
<gene>
    <name evidence="2" type="ORF">BDV29DRAFT_156128</name>
</gene>
<dbReference type="EMBL" id="ML732201">
    <property type="protein sequence ID" value="KAB8074998.1"/>
    <property type="molecule type" value="Genomic_DNA"/>
</dbReference>
<feature type="compositionally biased region" description="Acidic residues" evidence="1">
    <location>
        <begin position="8"/>
        <end position="28"/>
    </location>
</feature>